<proteinExistence type="predicted"/>
<dbReference type="InParanoid" id="D5G6V7"/>
<dbReference type="HOGENOM" id="CLU_2051366_0_0_1"/>
<protein>
    <submittedName>
        <fullName evidence="1">(Perigord truffle) hypothetical protein</fullName>
    </submittedName>
</protein>
<sequence length="120" mass="13522">MGEREYGYLSTGMVAAESSLPRIYSRALAFPSSAALGKLQPTETTAPYHTGTVQVRVLECEQTKGICTQLQYHAQRLTRRGNYNVLAHLSSIRASTLQHRYANRRYPPFVEQSLDETKTE</sequence>
<evidence type="ECO:0000313" key="2">
    <source>
        <dbReference type="Proteomes" id="UP000006911"/>
    </source>
</evidence>
<dbReference type="EMBL" id="FN430017">
    <property type="protein sequence ID" value="CAZ80250.1"/>
    <property type="molecule type" value="Genomic_DNA"/>
</dbReference>
<reference evidence="1 2" key="1">
    <citation type="journal article" date="2010" name="Nature">
        <title>Perigord black truffle genome uncovers evolutionary origins and mechanisms of symbiosis.</title>
        <authorList>
            <person name="Martin F."/>
            <person name="Kohler A."/>
            <person name="Murat C."/>
            <person name="Balestrini R."/>
            <person name="Coutinho P.M."/>
            <person name="Jaillon O."/>
            <person name="Montanini B."/>
            <person name="Morin E."/>
            <person name="Noel B."/>
            <person name="Percudani R."/>
            <person name="Porcel B."/>
            <person name="Rubini A."/>
            <person name="Amicucci A."/>
            <person name="Amselem J."/>
            <person name="Anthouard V."/>
            <person name="Arcioni S."/>
            <person name="Artiguenave F."/>
            <person name="Aury J.M."/>
            <person name="Ballario P."/>
            <person name="Bolchi A."/>
            <person name="Brenna A."/>
            <person name="Brun A."/>
            <person name="Buee M."/>
            <person name="Cantarel B."/>
            <person name="Chevalier G."/>
            <person name="Couloux A."/>
            <person name="Da Silva C."/>
            <person name="Denoeud F."/>
            <person name="Duplessis S."/>
            <person name="Ghignone S."/>
            <person name="Hilselberger B."/>
            <person name="Iotti M."/>
            <person name="Marcais B."/>
            <person name="Mello A."/>
            <person name="Miranda M."/>
            <person name="Pacioni G."/>
            <person name="Quesneville H."/>
            <person name="Riccioni C."/>
            <person name="Ruotolo R."/>
            <person name="Splivallo R."/>
            <person name="Stocchi V."/>
            <person name="Tisserant E."/>
            <person name="Viscomi A.R."/>
            <person name="Zambonelli A."/>
            <person name="Zampieri E."/>
            <person name="Henrissat B."/>
            <person name="Lebrun M.H."/>
            <person name="Paolocci F."/>
            <person name="Bonfante P."/>
            <person name="Ottonello S."/>
            <person name="Wincker P."/>
        </authorList>
    </citation>
    <scope>NUCLEOTIDE SEQUENCE [LARGE SCALE GENOMIC DNA]</scope>
    <source>
        <strain evidence="1 2">Mel28</strain>
    </source>
</reference>
<dbReference type="GeneID" id="9182474"/>
<dbReference type="Proteomes" id="UP000006911">
    <property type="component" value="Unassembled WGS sequence"/>
</dbReference>
<dbReference type="RefSeq" id="XP_002836093.1">
    <property type="nucleotide sequence ID" value="XM_002836047.1"/>
</dbReference>
<evidence type="ECO:0000313" key="1">
    <source>
        <dbReference type="EMBL" id="CAZ80250.1"/>
    </source>
</evidence>
<keyword evidence="2" id="KW-1185">Reference proteome</keyword>
<name>D5G6V7_TUBMM</name>
<organism evidence="1 2">
    <name type="scientific">Tuber melanosporum (strain Mel28)</name>
    <name type="common">Perigord black truffle</name>
    <dbReference type="NCBI Taxonomy" id="656061"/>
    <lineage>
        <taxon>Eukaryota</taxon>
        <taxon>Fungi</taxon>
        <taxon>Dikarya</taxon>
        <taxon>Ascomycota</taxon>
        <taxon>Pezizomycotina</taxon>
        <taxon>Pezizomycetes</taxon>
        <taxon>Pezizales</taxon>
        <taxon>Tuberaceae</taxon>
        <taxon>Tuber</taxon>
    </lineage>
</organism>
<gene>
    <name evidence="1" type="ORF">GSTUM_00002295001</name>
</gene>
<accession>D5G6V7</accession>
<dbReference type="AlphaFoldDB" id="D5G6V7"/>
<dbReference type="KEGG" id="tml:GSTUM_00002295001"/>